<keyword evidence="3" id="KW-1185">Reference proteome</keyword>
<keyword evidence="1" id="KW-0812">Transmembrane</keyword>
<dbReference type="EMBL" id="SOFS01000012">
    <property type="protein sequence ID" value="TFC22521.1"/>
    <property type="molecule type" value="Genomic_DNA"/>
</dbReference>
<comment type="caution">
    <text evidence="2">The sequence shown here is derived from an EMBL/GenBank/DDBJ whole genome shotgun (WGS) entry which is preliminary data.</text>
</comment>
<dbReference type="RefSeq" id="WP_134446587.1">
    <property type="nucleotide sequence ID" value="NZ_SOFS01000012.1"/>
</dbReference>
<dbReference type="InterPro" id="IPR009781">
    <property type="entry name" value="DUF1345"/>
</dbReference>
<dbReference type="Proteomes" id="UP000297604">
    <property type="component" value="Unassembled WGS sequence"/>
</dbReference>
<protein>
    <submittedName>
        <fullName evidence="2">DUF1345 domain-containing protein</fullName>
    </submittedName>
</protein>
<gene>
    <name evidence="2" type="ORF">E3O46_03510</name>
</gene>
<evidence type="ECO:0000313" key="3">
    <source>
        <dbReference type="Proteomes" id="UP000297604"/>
    </source>
</evidence>
<dbReference type="Pfam" id="PF07077">
    <property type="entry name" value="DUF1345"/>
    <property type="match status" value="1"/>
</dbReference>
<keyword evidence="1" id="KW-1133">Transmembrane helix</keyword>
<accession>A0ABY2IQA4</accession>
<feature type="transmembrane region" description="Helical" evidence="1">
    <location>
        <begin position="12"/>
        <end position="32"/>
    </location>
</feature>
<feature type="transmembrane region" description="Helical" evidence="1">
    <location>
        <begin position="112"/>
        <end position="133"/>
    </location>
</feature>
<name>A0ABY2IQA4_9MICO</name>
<evidence type="ECO:0000313" key="2">
    <source>
        <dbReference type="EMBL" id="TFC22521.1"/>
    </source>
</evidence>
<keyword evidence="1" id="KW-0472">Membrane</keyword>
<feature type="transmembrane region" description="Helical" evidence="1">
    <location>
        <begin position="38"/>
        <end position="59"/>
    </location>
</feature>
<feature type="transmembrane region" description="Helical" evidence="1">
    <location>
        <begin position="80"/>
        <end position="100"/>
    </location>
</feature>
<organism evidence="2 3">
    <name type="scientific">Cryobacterium glucosi</name>
    <dbReference type="NCBI Taxonomy" id="1259175"/>
    <lineage>
        <taxon>Bacteria</taxon>
        <taxon>Bacillati</taxon>
        <taxon>Actinomycetota</taxon>
        <taxon>Actinomycetes</taxon>
        <taxon>Micrococcales</taxon>
        <taxon>Microbacteriaceae</taxon>
        <taxon>Cryobacterium</taxon>
    </lineage>
</organism>
<sequence>MKTWERLTVRRSSTRLIVMAVIGLAAGVVASIGGDWVLAPIVGWAAACVTFIAWVWIVIGPMDAATTATHATREDPSRGVSDLLVLLISLASLGALGLLLVETHSTTGAAQVVLALLSVLSVVLSWTLLHTLFTLRYARLYYEGADGGIEFNQTAPPSYGDFAYLAFTLGMTFQVSDTNLKTHIIRMTALRHGLLSYLFGSVILATMINLVAGLLH</sequence>
<feature type="transmembrane region" description="Helical" evidence="1">
    <location>
        <begin position="194"/>
        <end position="215"/>
    </location>
</feature>
<evidence type="ECO:0000256" key="1">
    <source>
        <dbReference type="SAM" id="Phobius"/>
    </source>
</evidence>
<reference evidence="2 3" key="1">
    <citation type="submission" date="2019-03" db="EMBL/GenBank/DDBJ databases">
        <title>Genomics of glacier-inhabiting Cryobacterium strains.</title>
        <authorList>
            <person name="Liu Q."/>
            <person name="Xin Y.-H."/>
        </authorList>
    </citation>
    <scope>NUCLEOTIDE SEQUENCE [LARGE SCALE GENOMIC DNA]</scope>
    <source>
        <strain evidence="2 3">MDB1-5</strain>
    </source>
</reference>
<proteinExistence type="predicted"/>